<keyword evidence="3" id="KW-1185">Reference proteome</keyword>
<evidence type="ECO:0000313" key="3">
    <source>
        <dbReference type="Proteomes" id="UP000504638"/>
    </source>
</evidence>
<dbReference type="AlphaFoldDB" id="A0A6G1G2D1"/>
<sequence>MVPKPPVTGRPTALKAPRLPPMHKFRLRRPNKMSENPCITIMSSVLGCWASSGYTTSGCMAMEQQLRACMDAQKAPQKSKSTINYHLARMYRYMKGPHKRG</sequence>
<name>A0A6G1G2D1_9PEZI</name>
<dbReference type="GO" id="GO:0005763">
    <property type="term" value="C:mitochondrial small ribosomal subunit"/>
    <property type="evidence" value="ECO:0007669"/>
    <property type="project" value="TreeGrafter"/>
</dbReference>
<organism evidence="2">
    <name type="scientific">Eremomyces bilateralis CBS 781.70</name>
    <dbReference type="NCBI Taxonomy" id="1392243"/>
    <lineage>
        <taxon>Eukaryota</taxon>
        <taxon>Fungi</taxon>
        <taxon>Dikarya</taxon>
        <taxon>Ascomycota</taxon>
        <taxon>Pezizomycotina</taxon>
        <taxon>Dothideomycetes</taxon>
        <taxon>Dothideomycetes incertae sedis</taxon>
        <taxon>Eremomycetales</taxon>
        <taxon>Eremomycetaceae</taxon>
        <taxon>Eremomyces</taxon>
    </lineage>
</organism>
<reference evidence="4" key="3">
    <citation type="submission" date="2025-04" db="UniProtKB">
        <authorList>
            <consortium name="RefSeq"/>
        </authorList>
    </citation>
    <scope>IDENTIFICATION</scope>
    <source>
        <strain evidence="4">CBS 781.70</strain>
    </source>
</reference>
<dbReference type="GeneID" id="54420071"/>
<evidence type="ECO:0000256" key="1">
    <source>
        <dbReference type="PIRNR" id="PIRNR037706"/>
    </source>
</evidence>
<evidence type="ECO:0000313" key="2">
    <source>
        <dbReference type="EMBL" id="KAF1812203.1"/>
    </source>
</evidence>
<keyword evidence="1 2" id="KW-0689">Ribosomal protein</keyword>
<keyword evidence="1" id="KW-0687">Ribonucleoprotein</keyword>
<comment type="similarity">
    <text evidence="1">Belongs to the mitochondrion-specific ribosomal protein mS37 family.</text>
</comment>
<comment type="function">
    <text evidence="1">Component of the mitochondrial ribosome (mitoribosome), a dedicated translation machinery responsible for the synthesis of mitochondrial genome-encoded proteins, including at least some of the essential transmembrane subunits of the mitochondrial respiratory chain. The mitoribosomes are attached to the mitochondrial inner membrane and translation products are cotranslationally integrated into the membrane.</text>
</comment>
<protein>
    <recommendedName>
        <fullName evidence="1">Small ribosomal subunit protein mS37</fullName>
    </recommendedName>
</protein>
<dbReference type="GO" id="GO:0003735">
    <property type="term" value="F:structural constituent of ribosome"/>
    <property type="evidence" value="ECO:0007669"/>
    <property type="project" value="InterPro"/>
</dbReference>
<evidence type="ECO:0000313" key="4">
    <source>
        <dbReference type="RefSeq" id="XP_033533834.1"/>
    </source>
</evidence>
<gene>
    <name evidence="2 4" type="ORF">P152DRAFT_458604</name>
</gene>
<keyword evidence="1" id="KW-0496">Mitochondrion</keyword>
<dbReference type="EMBL" id="ML975158">
    <property type="protein sequence ID" value="KAF1812203.1"/>
    <property type="molecule type" value="Genomic_DNA"/>
</dbReference>
<reference evidence="4" key="2">
    <citation type="submission" date="2020-04" db="EMBL/GenBank/DDBJ databases">
        <authorList>
            <consortium name="NCBI Genome Project"/>
        </authorList>
    </citation>
    <scope>NUCLEOTIDE SEQUENCE</scope>
    <source>
        <strain evidence="4">CBS 781.70</strain>
    </source>
</reference>
<dbReference type="OrthoDB" id="2210at2759"/>
<dbReference type="PANTHER" id="PTHR28066:SF1">
    <property type="entry name" value="SMALL RIBOSOMAL SUBUNIT PROTEIN MS37"/>
    <property type="match status" value="1"/>
</dbReference>
<proteinExistence type="inferred from homology"/>
<dbReference type="RefSeq" id="XP_033533834.1">
    <property type="nucleotide sequence ID" value="XM_033679501.1"/>
</dbReference>
<accession>A0A6G1G2D1</accession>
<dbReference type="PANTHER" id="PTHR28066">
    <property type="entry name" value="37S RIBOSOMAL PROTEIN MRP10, MITOCHONDRIAL"/>
    <property type="match status" value="1"/>
</dbReference>
<comment type="subcellular location">
    <subcellularLocation>
        <location evidence="1">Mitochondrion</location>
    </subcellularLocation>
</comment>
<dbReference type="GO" id="GO:0032543">
    <property type="term" value="P:mitochondrial translation"/>
    <property type="evidence" value="ECO:0007669"/>
    <property type="project" value="InterPro"/>
</dbReference>
<reference evidence="2 4" key="1">
    <citation type="submission" date="2020-01" db="EMBL/GenBank/DDBJ databases">
        <authorList>
            <consortium name="DOE Joint Genome Institute"/>
            <person name="Haridas S."/>
            <person name="Albert R."/>
            <person name="Binder M."/>
            <person name="Bloem J."/>
            <person name="Labutti K."/>
            <person name="Salamov A."/>
            <person name="Andreopoulos B."/>
            <person name="Baker S.E."/>
            <person name="Barry K."/>
            <person name="Bills G."/>
            <person name="Bluhm B.H."/>
            <person name="Cannon C."/>
            <person name="Castanera R."/>
            <person name="Culley D.E."/>
            <person name="Daum C."/>
            <person name="Ezra D."/>
            <person name="Gonzalez J.B."/>
            <person name="Henrissat B."/>
            <person name="Kuo A."/>
            <person name="Liang C."/>
            <person name="Lipzen A."/>
            <person name="Lutzoni F."/>
            <person name="Magnuson J."/>
            <person name="Mondo S."/>
            <person name="Nolan M."/>
            <person name="Ohm R."/>
            <person name="Pangilinan J."/>
            <person name="Park H.-J."/>
            <person name="Ramirez L."/>
            <person name="Alfaro M."/>
            <person name="Sun H."/>
            <person name="Tritt A."/>
            <person name="Yoshinaga Y."/>
            <person name="Zwiers L.-H."/>
            <person name="Turgeon B.G."/>
            <person name="Goodwin S.B."/>
            <person name="Spatafora J.W."/>
            <person name="Crous P.W."/>
            <person name="Grigoriev I.V."/>
        </authorList>
    </citation>
    <scope>NUCLEOTIDE SEQUENCE</scope>
    <source>
        <strain evidence="2 4">CBS 781.70</strain>
    </source>
</reference>
<dbReference type="InterPro" id="IPR017264">
    <property type="entry name" value="Ribosomal_mS37_fun"/>
</dbReference>
<dbReference type="Proteomes" id="UP000504638">
    <property type="component" value="Unplaced"/>
</dbReference>
<comment type="subunit">
    <text evidence="1">Component of the mitochondrial small ribosomal subunit.</text>
</comment>
<dbReference type="PIRSF" id="PIRSF037706">
    <property type="entry name" value="MRP10"/>
    <property type="match status" value="1"/>
</dbReference>